<dbReference type="PANTHER" id="PTHR31793">
    <property type="entry name" value="4-HYDROXYBENZOYL-COA THIOESTERASE FAMILY MEMBER"/>
    <property type="match status" value="1"/>
</dbReference>
<dbReference type="EMBL" id="VMHE01000004">
    <property type="protein sequence ID" value="TSJ66418.1"/>
    <property type="molecule type" value="Genomic_DNA"/>
</dbReference>
<evidence type="ECO:0000313" key="2">
    <source>
        <dbReference type="Proteomes" id="UP000316425"/>
    </source>
</evidence>
<sequence>MKQISYIPNFEEWKKEFTYYIPIKVRFSETDMFGHVNNVSTFIYFEEARTSFIEEHKIFGELTGSVENVPVVSDLQCDYLKQMYFGQTIKLYCKIQQLGRSSMDIHYMATDEKDDICLTGRGRVVQINAKTGKSTPFSEEQLKIMESTKD</sequence>
<reference evidence="1 2" key="1">
    <citation type="submission" date="2019-07" db="EMBL/GenBank/DDBJ databases">
        <title>Allobacillus sp. nov. SKP isolated from shrimp paste of Euphausiacea.</title>
        <authorList>
            <person name="Kanchanasin P."/>
            <person name="Tanasupawat S."/>
            <person name="Shi W."/>
            <person name="Wu L."/>
            <person name="Ma J."/>
        </authorList>
    </citation>
    <scope>NUCLEOTIDE SEQUENCE [LARGE SCALE GENOMIC DNA]</scope>
    <source>
        <strain evidence="1 2">SKP4-8</strain>
    </source>
</reference>
<dbReference type="Proteomes" id="UP000316425">
    <property type="component" value="Unassembled WGS sequence"/>
</dbReference>
<dbReference type="InterPro" id="IPR050563">
    <property type="entry name" value="4-hydroxybenzoyl-CoA_TE"/>
</dbReference>
<dbReference type="AlphaFoldDB" id="A0A556PPU9"/>
<name>A0A556PPU9_9BACI</name>
<proteinExistence type="predicted"/>
<evidence type="ECO:0000313" key="1">
    <source>
        <dbReference type="EMBL" id="TSJ66418.1"/>
    </source>
</evidence>
<dbReference type="Pfam" id="PF13279">
    <property type="entry name" value="4HBT_2"/>
    <property type="match status" value="1"/>
</dbReference>
<dbReference type="RefSeq" id="WP_144088025.1">
    <property type="nucleotide sequence ID" value="NZ_VMHE01000004.1"/>
</dbReference>
<dbReference type="CDD" id="cd00586">
    <property type="entry name" value="4HBT"/>
    <property type="match status" value="1"/>
</dbReference>
<dbReference type="GO" id="GO:0047617">
    <property type="term" value="F:fatty acyl-CoA hydrolase activity"/>
    <property type="evidence" value="ECO:0007669"/>
    <property type="project" value="TreeGrafter"/>
</dbReference>
<dbReference type="Gene3D" id="3.10.129.10">
    <property type="entry name" value="Hotdog Thioesterase"/>
    <property type="match status" value="1"/>
</dbReference>
<dbReference type="PANTHER" id="PTHR31793:SF24">
    <property type="entry name" value="LONG-CHAIN ACYL-COA THIOESTERASE FADM"/>
    <property type="match status" value="1"/>
</dbReference>
<dbReference type="OrthoDB" id="9799036at2"/>
<accession>A0A556PPU9</accession>
<dbReference type="InterPro" id="IPR029069">
    <property type="entry name" value="HotDog_dom_sf"/>
</dbReference>
<keyword evidence="2" id="KW-1185">Reference proteome</keyword>
<gene>
    <name evidence="1" type="ORF">FPQ13_03960</name>
</gene>
<protein>
    <submittedName>
        <fullName evidence="1">Acyl-CoA thioesterase</fullName>
    </submittedName>
</protein>
<comment type="caution">
    <text evidence="1">The sequence shown here is derived from an EMBL/GenBank/DDBJ whole genome shotgun (WGS) entry which is preliminary data.</text>
</comment>
<dbReference type="SUPFAM" id="SSF54637">
    <property type="entry name" value="Thioesterase/thiol ester dehydrase-isomerase"/>
    <property type="match status" value="1"/>
</dbReference>
<organism evidence="1 2">
    <name type="scientific">Allobacillus salarius</name>
    <dbReference type="NCBI Taxonomy" id="1955272"/>
    <lineage>
        <taxon>Bacteria</taxon>
        <taxon>Bacillati</taxon>
        <taxon>Bacillota</taxon>
        <taxon>Bacilli</taxon>
        <taxon>Bacillales</taxon>
        <taxon>Bacillaceae</taxon>
        <taxon>Allobacillus</taxon>
    </lineage>
</organism>